<organism evidence="3 4">
    <name type="scientific">Kyrpidia spormannii</name>
    <dbReference type="NCBI Taxonomy" id="2055160"/>
    <lineage>
        <taxon>Bacteria</taxon>
        <taxon>Bacillati</taxon>
        <taxon>Bacillota</taxon>
        <taxon>Bacilli</taxon>
        <taxon>Bacillales</taxon>
        <taxon>Alicyclobacillaceae</taxon>
        <taxon>Kyrpidia</taxon>
    </lineage>
</organism>
<dbReference type="KEGG" id="kyr:CVV65_02745"/>
<feature type="coiled-coil region" evidence="1">
    <location>
        <begin position="874"/>
        <end position="1012"/>
    </location>
</feature>
<evidence type="ECO:0000313" key="3">
    <source>
        <dbReference type="EMBL" id="ATY84006.1"/>
    </source>
</evidence>
<dbReference type="EMBL" id="CP024955">
    <property type="protein sequence ID" value="ATY84006.1"/>
    <property type="molecule type" value="Genomic_DNA"/>
</dbReference>
<feature type="region of interest" description="Disordered" evidence="2">
    <location>
        <begin position="369"/>
        <end position="391"/>
    </location>
</feature>
<dbReference type="Pfam" id="PF13558">
    <property type="entry name" value="SbcC_Walker_B"/>
    <property type="match status" value="1"/>
</dbReference>
<dbReference type="NCBIfam" id="TIGR02680">
    <property type="entry name" value="TIGR02680 family protein"/>
    <property type="match status" value="1"/>
</dbReference>
<keyword evidence="4" id="KW-1185">Reference proteome</keyword>
<feature type="coiled-coil region" evidence="1">
    <location>
        <begin position="755"/>
        <end position="789"/>
    </location>
</feature>
<reference evidence="4" key="1">
    <citation type="submission" date="2017-11" db="EMBL/GenBank/DDBJ databases">
        <title>Complete Genome Sequence of Kyrpidia sp. Strain EA-1, a thermophilic, hydrogen-oxidizing Bacterium, isolated from the Azores.</title>
        <authorList>
            <person name="Reiner J.E."/>
            <person name="Lapp C.J."/>
            <person name="Bunk B."/>
            <person name="Gescher J."/>
        </authorList>
    </citation>
    <scope>NUCLEOTIDE SEQUENCE [LARGE SCALE GENOMIC DNA]</scope>
    <source>
        <strain evidence="4">EA-1</strain>
    </source>
</reference>
<dbReference type="Proteomes" id="UP000231932">
    <property type="component" value="Chromosome"/>
</dbReference>
<evidence type="ECO:0000256" key="1">
    <source>
        <dbReference type="SAM" id="Coils"/>
    </source>
</evidence>
<feature type="compositionally biased region" description="Basic and acidic residues" evidence="2">
    <location>
        <begin position="586"/>
        <end position="612"/>
    </location>
</feature>
<proteinExistence type="predicted"/>
<keyword evidence="1" id="KW-0175">Coiled coil</keyword>
<feature type="coiled-coil region" evidence="1">
    <location>
        <begin position="454"/>
        <end position="502"/>
    </location>
</feature>
<evidence type="ECO:0000256" key="2">
    <source>
        <dbReference type="SAM" id="MobiDB-lite"/>
    </source>
</evidence>
<name>A0A2K8N3I5_9BACL</name>
<feature type="region of interest" description="Disordered" evidence="2">
    <location>
        <begin position="582"/>
        <end position="613"/>
    </location>
</feature>
<dbReference type="Gene3D" id="3.40.50.300">
    <property type="entry name" value="P-loop containing nucleotide triphosphate hydrolases"/>
    <property type="match status" value="2"/>
</dbReference>
<feature type="region of interest" description="Disordered" evidence="2">
    <location>
        <begin position="1020"/>
        <end position="1050"/>
    </location>
</feature>
<dbReference type="OrthoDB" id="9776649at2"/>
<dbReference type="SUPFAM" id="SSF52540">
    <property type="entry name" value="P-loop containing nucleoside triphosphate hydrolases"/>
    <property type="match status" value="1"/>
</dbReference>
<dbReference type="InterPro" id="IPR013496">
    <property type="entry name" value="CHP02680"/>
</dbReference>
<accession>A0A2K8N3I5</accession>
<protein>
    <submittedName>
        <fullName evidence="3">TIGR02680 family protein</fullName>
    </submittedName>
</protein>
<evidence type="ECO:0000313" key="4">
    <source>
        <dbReference type="Proteomes" id="UP000231932"/>
    </source>
</evidence>
<dbReference type="InterPro" id="IPR027417">
    <property type="entry name" value="P-loop_NTPase"/>
</dbReference>
<gene>
    <name evidence="3" type="ORF">CVV65_02745</name>
</gene>
<sequence length="1408" mass="163337">MRRSRMNTHRWHLNRAGLFNFWYYDDVTFQIIDGRLIFRGPNGAGKSVTMQTFIPLVLDGDKRPSRLDPFGSKDRRIEYYLLGDGDSDIHDRIGYAYLEFFHPEKQQCLTVGIGLRARRGQPQVGFWGFAVTDGRRIGEDLFLYDRAVYERDGEKLPLDRAGLEAAIGPGGQVVREQGEYRQLVNRLLFGYADPEGFRDLLNLLIQLRSPKLSKEFRPSAVYEILNSALPPLSEEELNPLSSVLEDLDEIADRAEELERQLVAARRLQSVYNDYNELRLYEAGSRVQEAYRTFEESRAAADRAERDFAAEDTHYQEVSAKVEEAEARVRQAENRLDILEHSEAMEKHRELASLEDQLKDAVRDAERLDRRRRETEQDLEKRSRLAEENREELARSRRELNRLLERMNDLASRCEFGDHQVHLLRLTADPPPVEESYWHNWTRDVDAHRKRLQTMMQLAVARREAEARARQEEARLSEARAERDARERDLRDAEAALEEALRIQGDRLHEWFQHVAHLPLSVDMFRTMLHDLDRYPELPYEQITAPVRSALADAERNIGGQLLQLRHERRLVENERDQLKSELAGWMERREPEPPRSPARQETRERRQQRAVERGTAAGAPLYRVCEFRDEVDEPTRAALEAALDQAGLLDAWISSEGVAFEAGDEDVFLTPRPVLFGYTLADYLRPTPPDESGLTPEQVDDVLRTILIGDNQDGDVWVGEAGTYRIGPLTGQAAGKERAEWIGYDTRRRTRLEQIERLRLEIANREETIARILEQEEQLETALASARSEAAAVPGEADLSAAAQARQTARWALDRAAQWERARDEDYRKADRARREAHRAFAEQAATWERLRREEDFEEALRQLNDYQHAGIDARRVIQLTERIHRELARLEEEITAGRRRLEEEQAALSDLHRRRQDLEQRRDTLRGLLEEMGLLDLHDQIARLREERMHWRETERALQEELRGSGERRGALKTEWEHRKEALTQTRSAAREAAMRLAREWALRLVDLEREIDASALETVGSPITAKTPEGPHDHAGTPEDSGEPEDLTPWISLGQALVKRYKPRFAGWRMDNLTMKLLDVFSKEKNDLLEYVLDCHLDEELGRYFIESVQDRAQRRTPRALCEKLASDLEQQRLLIQEKERELYEQVLIHSVGRAIRDKINRAQAWVAEMNRFMAARRTSSGLVLSLEWRPRRAETEQELDAAELVQLLRKAPETLRDDELERMVAHFRSRIHWAKEEAEQGANLRRMMGQLLDYRTWFTFTLYFRKGDTPRRELTDSQFNVMSGGEKAMSMYIPLLAAADSRYKDSRPDAPRIISLDEAFAGVDDENLRDMFQLLTEMDFDYMMTSQVLWGCYDTVPSLAIYEIVRPGSARHVTTIAYRWNGRRREAVEDQGALEAAATAEGRGS</sequence>